<dbReference type="Gene3D" id="3.40.50.300">
    <property type="entry name" value="P-loop containing nucleotide triphosphate hydrolases"/>
    <property type="match status" value="2"/>
</dbReference>
<dbReference type="GeneID" id="98177171"/>
<evidence type="ECO:0000313" key="10">
    <source>
        <dbReference type="Proteomes" id="UP001628179"/>
    </source>
</evidence>
<keyword evidence="6" id="KW-0862">Zinc</keyword>
<feature type="compositionally biased region" description="Polar residues" evidence="7">
    <location>
        <begin position="93"/>
        <end position="106"/>
    </location>
</feature>
<keyword evidence="1" id="KW-0489">Methyltransferase</keyword>
<name>A0ABQ0GEM4_9PEZI</name>
<gene>
    <name evidence="9" type="ORF">MFIFM68171_06428</name>
</gene>
<protein>
    <recommendedName>
        <fullName evidence="8">RING-type domain-containing protein</fullName>
    </recommendedName>
</protein>
<proteinExistence type="predicted"/>
<dbReference type="Pfam" id="PF00176">
    <property type="entry name" value="SNF2-rel_dom"/>
    <property type="match status" value="1"/>
</dbReference>
<dbReference type="PROSITE" id="PS50089">
    <property type="entry name" value="ZF_RING_2"/>
    <property type="match status" value="1"/>
</dbReference>
<evidence type="ECO:0000259" key="8">
    <source>
        <dbReference type="PROSITE" id="PS50089"/>
    </source>
</evidence>
<keyword evidence="3" id="KW-0547">Nucleotide-binding</keyword>
<dbReference type="SUPFAM" id="SSF53335">
    <property type="entry name" value="S-adenosyl-L-methionine-dependent methyltransferases"/>
    <property type="match status" value="1"/>
</dbReference>
<dbReference type="SUPFAM" id="SSF52540">
    <property type="entry name" value="P-loop containing nucleoside triphosphate hydrolases"/>
    <property type="match status" value="2"/>
</dbReference>
<dbReference type="InterPro" id="IPR001841">
    <property type="entry name" value="Znf_RING"/>
</dbReference>
<organism evidence="9 10">
    <name type="scientific">Madurella fahalii</name>
    <dbReference type="NCBI Taxonomy" id="1157608"/>
    <lineage>
        <taxon>Eukaryota</taxon>
        <taxon>Fungi</taxon>
        <taxon>Dikarya</taxon>
        <taxon>Ascomycota</taxon>
        <taxon>Pezizomycotina</taxon>
        <taxon>Sordariomycetes</taxon>
        <taxon>Sordariomycetidae</taxon>
        <taxon>Sordariales</taxon>
        <taxon>Sordariales incertae sedis</taxon>
        <taxon>Madurella</taxon>
    </lineage>
</organism>
<dbReference type="PANTHER" id="PTHR45626:SF26">
    <property type="entry name" value="FAMILY HELICASE, PUTATIVE (AFU_ORTHOLOGUE AFUA_2G09120)-RELATED"/>
    <property type="match status" value="1"/>
</dbReference>
<reference evidence="9 10" key="1">
    <citation type="submission" date="2024-09" db="EMBL/GenBank/DDBJ databases">
        <title>Itraconazole resistance in Madurella fahalii resulting from another homologue of gene encoding cytochrome P450 14-alpha sterol demethylase (CYP51).</title>
        <authorList>
            <person name="Yoshioka I."/>
            <person name="Fahal A.H."/>
            <person name="Kaneko S."/>
            <person name="Yaguchi T."/>
        </authorList>
    </citation>
    <scope>NUCLEOTIDE SEQUENCE [LARGE SCALE GENOMIC DNA]</scope>
    <source>
        <strain evidence="9 10">IFM 68171</strain>
    </source>
</reference>
<dbReference type="InterPro" id="IPR029063">
    <property type="entry name" value="SAM-dependent_MTases_sf"/>
</dbReference>
<dbReference type="PANTHER" id="PTHR45626">
    <property type="entry name" value="TRANSCRIPTION TERMINATION FACTOR 2-RELATED"/>
    <property type="match status" value="1"/>
</dbReference>
<evidence type="ECO:0000313" key="9">
    <source>
        <dbReference type="EMBL" id="GAB1316218.1"/>
    </source>
</evidence>
<feature type="region of interest" description="Disordered" evidence="7">
    <location>
        <begin position="1"/>
        <end position="110"/>
    </location>
</feature>
<dbReference type="CDD" id="cd18793">
    <property type="entry name" value="SF2_C_SNF"/>
    <property type="match status" value="1"/>
</dbReference>
<accession>A0ABQ0GEM4</accession>
<dbReference type="InterPro" id="IPR001525">
    <property type="entry name" value="C5_MeTfrase"/>
</dbReference>
<evidence type="ECO:0000256" key="7">
    <source>
        <dbReference type="SAM" id="MobiDB-lite"/>
    </source>
</evidence>
<feature type="domain" description="RING-type" evidence="8">
    <location>
        <begin position="2177"/>
        <end position="2217"/>
    </location>
</feature>
<sequence length="2413" mass="267700">MAMERPEPSRAATSRRAGGAASAPGKRKYPAGNPSNASDQGDSDDESLPRPCKKQKVFPIRPPLSTSSAGGGPSLTAPGNGDTTKAMDVDVSNDVSTPGRETSSKSLKFRDEALNTKTGVDKDSPPTSDINEIFQDIVKRMAPIGLKERPINLHVATLCSGTDAPIFALNLLQASLQAIGFGRGFAFKHLYSCEIEPFKQGFIHRNVQPRPLIFRDVVEMSLSEGKATTAGGSIVEIPSEPIDILFAGCSCVDYSNMNASKPNESLSLLDKHLKGAASGDASPVAIDQAFLDDLDKILILGQLKDTGESSRTFFAALELIIRVRPKIIMLENVSGAPWDMYTKRIFPKIGYVARYVRLDTKDYYLPQTRVRGYLVAIDAELFGEGPATRIADGWKTLLSTTCRRPASAPVSHFLRAPNDPATIQARADMESKVPFNSEWGLSSLRHLDERRKHGLGRDDNPFSMKAMRNGRLIFASYPSHSWLPFWGLQGSRVVDSMDIVFAAAKTHNIDLGYKTCVVDVSQNVDRTIKLPARGDRTSTPNLNLGIIGCITPSGMPIVTDRSRPVTGIEALALQGMPVDELVLATETQSQLRDLAGNAMTVTVVGAATLALLHCITQVAGAEQMLQPIEPTDARQGLYLDARQLEWESLAPGVANTVVTTELGRLLAIAKNMVRVCYCPTQGEELWVCNACGTTACTACRGNPVHDFIAKTTRGPRGSPQKGEVALTGLLPKTLKLPVPASIVHCGLRPVKDRLYCNTVLEILDDATIYYFDEIKVTEAVTVCYKAVNSIARLVLSADSMCCWYIYIAPWHNQRSKLHSKFNFDQPIARGRLSDGATSLLEWSMWVPGHIDLTIGLSKNSDGALVIANLAFAGDGDPEPDTSLQAWKEMVESRVLGEYRHYERCGTAGNALRIKQDPAAAVKIFLMWDSGRVRKPIDDHFVWTETMRRIEDHEYRETLLHAKPTLSWDVDSKLGSMDVFWPGYWSSPDGLGSATFGSQVLIREPGLTRWGSTETLQQASCHAGGPPIAHMPVLAALMATLDRFPVSIAQLYNMDPPQPDSGFYSIPATARDPFLRTFAFLSNQVCLSTAPKNLASFPHLSGGWVQVDACQDCSVAPPEISFYAKEVAGKNSGSSKHVHEIIEDPDEAAKFERQFLDLPRAVAVAARLLHNTGSSTLDMRVMLQPKVLASRAFGHLAQSHRTASRGRLALGSNAKTSFTVTLDYAAPSSTTGFAPFAHSLKPCGRKFTAGLDLSKPWKNDGSRPPRFGRYTLRESQKDSVEWMMQRELRPLDFDKVEIEEEVVRPFNMRIIGKAEWANCFPYSSRGGVVAHEIGYGKTVIMLALHDCMRKFDKTRSVEERQEKVDTAWLQEMPRPFEHFGEVGARYQALDAKSFALHLDATLIVVPKHIVKQWSKETAKFLGLSHPKLAVVNSAAAFYSYELEDMKTPEIIILSSGVFTQLFLDKLQTVGGMLGDCPKGLSGRTLELWYRRALRNHRILTAYYLAGRDAGLTHGELMRRLRDEFLPALIENQHAEIDTLVEKLVPVIDRKFYKGGASSVARPGRQAPARPRVTPTITDKEWNMKSLHTCTFARIIWDECSYDENAIVPLFIENAVANSKWLLSGTPKLFGLEEVCRIASAFGVHVARPEPRMMPGLPAVTKGPELDAMSKSEQFHVFSSSLKSATLAHERHNQAHKFVAEYFRSNPLEQGLKVEFEEHVRPVAMTTVASARYFLLTQAVLDAGYDYTALPAHARTEVVLRGTDLDNRDGREAAKMFLGLAACDLGSGVSSADTLVRHLSMQSDVLSKQLKMLWDKMLWLRSWIEALKLDPDIHPTGSRFEFSQSTQDALDRVDFLCGGLKKSIDNMSFEEFGGRDLFQRFVTVIAGLPEGKQEESDHDDLDDSSFRVEWSVHFKDGWMERFDEEKALYTWLDFFDIKPNTINSLTPRQLKVLSEQLCWLMHKVPGTLTPLENGLPDKEVVRHALDPRVVRSIRTPWDGASVLANLDDDDLRVFLSTCVSVKPEKATWQQAKGSYNFVGLGEYKTKEPPKPALQNRLRELNLKFNASHTTDQLKEMIWSHEQGLAVSESYRDGRAPPDKHQSFEAATGCVSQNSRAGTPKANDRGKQVAASTEELKLTVVHLLKTIDDLKATWLEGKFVPEYSSLSDAADSEAVVKKACRKCGKAVASANSLFIVVACGHLLCDGCRFQNASYYCPVEHCTAFIRERPVLRVSQVCLIEGEVRRAKVDAIIDLVKHEIPRKDFVVVFAQYGPLINALSEAFDTARIRFLNLATCKDDPSDQLERFKRGKMGQVLLLDIDSDTSAGSNLTNASHVVFANPYVHRNKDHQARTVRQARGRCIRMGQTKKVHVYHFMVPGTIEEETLRELGKDSEGVRAFFDAYGRIPWWLDEERSEE</sequence>
<evidence type="ECO:0000256" key="6">
    <source>
        <dbReference type="PROSITE-ProRule" id="PRU00175"/>
    </source>
</evidence>
<dbReference type="EMBL" id="BAAFSV010000003">
    <property type="protein sequence ID" value="GAB1316218.1"/>
    <property type="molecule type" value="Genomic_DNA"/>
</dbReference>
<dbReference type="Pfam" id="PF00145">
    <property type="entry name" value="DNA_methylase"/>
    <property type="match status" value="1"/>
</dbReference>
<keyword evidence="5" id="KW-0067">ATP-binding</keyword>
<keyword evidence="6" id="KW-0863">Zinc-finger</keyword>
<dbReference type="InterPro" id="IPR049730">
    <property type="entry name" value="SNF2/RAD54-like_C"/>
</dbReference>
<dbReference type="InterPro" id="IPR027417">
    <property type="entry name" value="P-loop_NTPase"/>
</dbReference>
<evidence type="ECO:0000256" key="4">
    <source>
        <dbReference type="ARBA" id="ARBA00022801"/>
    </source>
</evidence>
<evidence type="ECO:0000256" key="1">
    <source>
        <dbReference type="ARBA" id="ARBA00022603"/>
    </source>
</evidence>
<dbReference type="Proteomes" id="UP001628179">
    <property type="component" value="Unassembled WGS sequence"/>
</dbReference>
<dbReference type="InterPro" id="IPR050628">
    <property type="entry name" value="SNF2_RAD54_helicase_TF"/>
</dbReference>
<keyword evidence="6" id="KW-0479">Metal-binding</keyword>
<feature type="compositionally biased region" description="Low complexity" evidence="7">
    <location>
        <begin position="9"/>
        <end position="24"/>
    </location>
</feature>
<keyword evidence="4" id="KW-0378">Hydrolase</keyword>
<dbReference type="InterPro" id="IPR000330">
    <property type="entry name" value="SNF2_N"/>
</dbReference>
<comment type="caution">
    <text evidence="9">The sequence shown here is derived from an EMBL/GenBank/DDBJ whole genome shotgun (WGS) entry which is preliminary data.</text>
</comment>
<evidence type="ECO:0000256" key="2">
    <source>
        <dbReference type="ARBA" id="ARBA00022679"/>
    </source>
</evidence>
<keyword evidence="10" id="KW-1185">Reference proteome</keyword>
<dbReference type="RefSeq" id="XP_070917949.1">
    <property type="nucleotide sequence ID" value="XM_071061848.1"/>
</dbReference>
<evidence type="ECO:0000256" key="5">
    <source>
        <dbReference type="ARBA" id="ARBA00022840"/>
    </source>
</evidence>
<evidence type="ECO:0000256" key="3">
    <source>
        <dbReference type="ARBA" id="ARBA00022741"/>
    </source>
</evidence>
<keyword evidence="2" id="KW-0808">Transferase</keyword>
<dbReference type="Gene3D" id="3.40.50.150">
    <property type="entry name" value="Vaccinia Virus protein VP39"/>
    <property type="match status" value="1"/>
</dbReference>